<evidence type="ECO:0000259" key="4">
    <source>
        <dbReference type="PROSITE" id="PS50076"/>
    </source>
</evidence>
<keyword evidence="1" id="KW-0143">Chaperone</keyword>
<dbReference type="Proteomes" id="UP000240904">
    <property type="component" value="Unassembled WGS sequence"/>
</dbReference>
<evidence type="ECO:0000313" key="5">
    <source>
        <dbReference type="EMBL" id="PSW06023.1"/>
    </source>
</evidence>
<reference evidence="5 6" key="1">
    <citation type="submission" date="2018-03" db="EMBL/GenBank/DDBJ databases">
        <title>Whole genome sequencing of Histamine producing bacteria.</title>
        <authorList>
            <person name="Butler K."/>
        </authorList>
    </citation>
    <scope>NUCLEOTIDE SEQUENCE [LARGE SCALE GENOMIC DNA]</scope>
    <source>
        <strain evidence="5 6">DSM 16190</strain>
    </source>
</reference>
<name>A0A2T3N146_9GAMM</name>
<dbReference type="PRINTS" id="PR00625">
    <property type="entry name" value="JDOMAIN"/>
</dbReference>
<feature type="region of interest" description="Disordered" evidence="2">
    <location>
        <begin position="99"/>
        <end position="127"/>
    </location>
</feature>
<keyword evidence="3" id="KW-0812">Transmembrane</keyword>
<proteinExistence type="predicted"/>
<dbReference type="AlphaFoldDB" id="A0A2T3N146"/>
<evidence type="ECO:0000313" key="6">
    <source>
        <dbReference type="Proteomes" id="UP000240904"/>
    </source>
</evidence>
<dbReference type="CDD" id="cd06257">
    <property type="entry name" value="DnaJ"/>
    <property type="match status" value="1"/>
</dbReference>
<dbReference type="InterPro" id="IPR001623">
    <property type="entry name" value="DnaJ_domain"/>
</dbReference>
<keyword evidence="3" id="KW-0472">Membrane</keyword>
<keyword evidence="3" id="KW-1133">Transmembrane helix</keyword>
<keyword evidence="6" id="KW-1185">Reference proteome</keyword>
<gene>
    <name evidence="5" type="ORF">C9I89_05770</name>
</gene>
<protein>
    <submittedName>
        <fullName evidence="5">Molecular chaperone DnaJ</fullName>
    </submittedName>
</protein>
<organism evidence="5 6">
    <name type="scientific">Photobacterium lipolyticum</name>
    <dbReference type="NCBI Taxonomy" id="266810"/>
    <lineage>
        <taxon>Bacteria</taxon>
        <taxon>Pseudomonadati</taxon>
        <taxon>Pseudomonadota</taxon>
        <taxon>Gammaproteobacteria</taxon>
        <taxon>Vibrionales</taxon>
        <taxon>Vibrionaceae</taxon>
        <taxon>Photobacterium</taxon>
    </lineage>
</organism>
<feature type="domain" description="J" evidence="4">
    <location>
        <begin position="3"/>
        <end position="75"/>
    </location>
</feature>
<dbReference type="PROSITE" id="PS50076">
    <property type="entry name" value="DNAJ_2"/>
    <property type="match status" value="1"/>
</dbReference>
<dbReference type="OrthoDB" id="581986at2"/>
<evidence type="ECO:0000256" key="3">
    <source>
        <dbReference type="SAM" id="Phobius"/>
    </source>
</evidence>
<evidence type="ECO:0000256" key="1">
    <source>
        <dbReference type="ARBA" id="ARBA00023186"/>
    </source>
</evidence>
<dbReference type="InterPro" id="IPR036869">
    <property type="entry name" value="J_dom_sf"/>
</dbReference>
<comment type="caution">
    <text evidence="5">The sequence shown here is derived from an EMBL/GenBank/DDBJ whole genome shotgun (WGS) entry which is preliminary data.</text>
</comment>
<evidence type="ECO:0000256" key="2">
    <source>
        <dbReference type="SAM" id="MobiDB-lite"/>
    </source>
</evidence>
<dbReference type="SUPFAM" id="SSF46565">
    <property type="entry name" value="Chaperone J-domain"/>
    <property type="match status" value="1"/>
</dbReference>
<dbReference type="EMBL" id="PYMC01000003">
    <property type="protein sequence ID" value="PSW06023.1"/>
    <property type="molecule type" value="Genomic_DNA"/>
</dbReference>
<sequence>MASFHDILGTDKNTSSDEVKRRYKLLSTRFHPDKGGSKVIMQLISQAYDQVGKGKGHEEAVHTLYIKDPAIDNYVGKILQLERDYKQLKESNDALKRKLKQAHQENKQKYSADARQPNAGNEEKKLRAKNDRLKAQLAEARRELREKSRDVKPFGADSGNQPGVVLSQKVSAQIKSLGRFNARRIAVFMIFPVIFLTLMLMLGKEPWLALYAMINEPADKPKTVVTVLDINPDDLVSQQRPQKASELETVAPAKPKPAARIKMEQIAGSWQYRYFENTQRPYVSVRSEKGSYIVKSCEGGFKYYRNDNLRSHRLPANMIFERRDRHFTIYKLPYGNGSSVTNWSESKSLLINEEYFPNKGFADSYYQLTNACLSTS</sequence>
<feature type="compositionally biased region" description="Basic and acidic residues" evidence="2">
    <location>
        <begin position="99"/>
        <end position="112"/>
    </location>
</feature>
<dbReference type="SMART" id="SM00271">
    <property type="entry name" value="DnaJ"/>
    <property type="match status" value="1"/>
</dbReference>
<feature type="transmembrane region" description="Helical" evidence="3">
    <location>
        <begin position="185"/>
        <end position="203"/>
    </location>
</feature>
<dbReference type="Gene3D" id="1.10.287.110">
    <property type="entry name" value="DnaJ domain"/>
    <property type="match status" value="1"/>
</dbReference>
<accession>A0A2T3N146</accession>
<dbReference type="RefSeq" id="WP_107282403.1">
    <property type="nucleotide sequence ID" value="NZ_PYMC01000003.1"/>
</dbReference>
<dbReference type="Pfam" id="PF00226">
    <property type="entry name" value="DnaJ"/>
    <property type="match status" value="1"/>
</dbReference>